<dbReference type="SUPFAM" id="SSF53335">
    <property type="entry name" value="S-adenosyl-L-methionine-dependent methyltransferases"/>
    <property type="match status" value="1"/>
</dbReference>
<feature type="domain" description="Methyltransferase type 11" evidence="4">
    <location>
        <begin position="47"/>
        <end position="143"/>
    </location>
</feature>
<dbReference type="Pfam" id="PF08241">
    <property type="entry name" value="Methyltransf_11"/>
    <property type="match status" value="1"/>
</dbReference>
<dbReference type="Gene3D" id="3.40.50.150">
    <property type="entry name" value="Vaccinia Virus protein VP39"/>
    <property type="match status" value="1"/>
</dbReference>
<dbReference type="PANTHER" id="PTHR42912:SF93">
    <property type="entry name" value="N6-ADENOSINE-METHYLTRANSFERASE TMT1A"/>
    <property type="match status" value="1"/>
</dbReference>
<evidence type="ECO:0000313" key="6">
    <source>
        <dbReference type="Proteomes" id="UP000321353"/>
    </source>
</evidence>
<dbReference type="EMBL" id="CP036264">
    <property type="protein sequence ID" value="QEF96248.1"/>
    <property type="molecule type" value="Genomic_DNA"/>
</dbReference>
<evidence type="ECO:0000256" key="2">
    <source>
        <dbReference type="ARBA" id="ARBA00022679"/>
    </source>
</evidence>
<keyword evidence="1 5" id="KW-0489">Methyltransferase</keyword>
<dbReference type="GO" id="GO:0008757">
    <property type="term" value="F:S-adenosylmethionine-dependent methyltransferase activity"/>
    <property type="evidence" value="ECO:0007669"/>
    <property type="project" value="InterPro"/>
</dbReference>
<dbReference type="RefSeq" id="WP_147866086.1">
    <property type="nucleotide sequence ID" value="NZ_CP036264.1"/>
</dbReference>
<evidence type="ECO:0000256" key="1">
    <source>
        <dbReference type="ARBA" id="ARBA00022603"/>
    </source>
</evidence>
<dbReference type="InterPro" id="IPR023576">
    <property type="entry name" value="UbiE/COQ5_MeTrFase_CS"/>
</dbReference>
<dbReference type="PROSITE" id="PS01184">
    <property type="entry name" value="UBIE_2"/>
    <property type="match status" value="1"/>
</dbReference>
<dbReference type="KEGG" id="smam:Mal15_02750"/>
<dbReference type="InterPro" id="IPR029063">
    <property type="entry name" value="SAM-dependent_MTases_sf"/>
</dbReference>
<dbReference type="Proteomes" id="UP000321353">
    <property type="component" value="Chromosome"/>
</dbReference>
<keyword evidence="6" id="KW-1185">Reference proteome</keyword>
<dbReference type="AlphaFoldDB" id="A0A5B9M4T1"/>
<dbReference type="InterPro" id="IPR050508">
    <property type="entry name" value="Methyltransf_Superfamily"/>
</dbReference>
<dbReference type="EC" id="2.1.1.-" evidence="5"/>
<dbReference type="CDD" id="cd02440">
    <property type="entry name" value="AdoMet_MTases"/>
    <property type="match status" value="1"/>
</dbReference>
<evidence type="ECO:0000313" key="5">
    <source>
        <dbReference type="EMBL" id="QEF96248.1"/>
    </source>
</evidence>
<accession>A0A5B9M4T1</accession>
<dbReference type="InterPro" id="IPR013216">
    <property type="entry name" value="Methyltransf_11"/>
</dbReference>
<evidence type="ECO:0000259" key="4">
    <source>
        <dbReference type="Pfam" id="PF08241"/>
    </source>
</evidence>
<reference evidence="5 6" key="1">
    <citation type="submission" date="2019-02" db="EMBL/GenBank/DDBJ databases">
        <title>Planctomycetal bacteria perform biofilm scaping via a novel small molecule.</title>
        <authorList>
            <person name="Jeske O."/>
            <person name="Boedeker C."/>
            <person name="Wiegand S."/>
            <person name="Breitling P."/>
            <person name="Kallscheuer N."/>
            <person name="Jogler M."/>
            <person name="Rohde M."/>
            <person name="Petersen J."/>
            <person name="Medema M.H."/>
            <person name="Surup F."/>
            <person name="Jogler C."/>
        </authorList>
    </citation>
    <scope>NUCLEOTIDE SEQUENCE [LARGE SCALE GENOMIC DNA]</scope>
    <source>
        <strain evidence="5 6">Mal15</strain>
    </source>
</reference>
<keyword evidence="3" id="KW-0949">S-adenosyl-L-methionine</keyword>
<proteinExistence type="predicted"/>
<keyword evidence="2 5" id="KW-0808">Transferase</keyword>
<dbReference type="GO" id="GO:0032259">
    <property type="term" value="P:methylation"/>
    <property type="evidence" value="ECO:0007669"/>
    <property type="project" value="UniProtKB-KW"/>
</dbReference>
<gene>
    <name evidence="5" type="primary">ycgJ_1</name>
    <name evidence="5" type="ORF">Mal15_02750</name>
</gene>
<name>A0A5B9M4T1_9BACT</name>
<dbReference type="PANTHER" id="PTHR42912">
    <property type="entry name" value="METHYLTRANSFERASE"/>
    <property type="match status" value="1"/>
</dbReference>
<protein>
    <submittedName>
        <fullName evidence="5">Putative methyltransferase YcgJ</fullName>
        <ecNumber evidence="5">2.1.1.-</ecNumber>
    </submittedName>
</protein>
<sequence length="257" mass="27880">MDPNTHSALTIEQFTRQAVPFASLPGHSAAMDILVELAAPGPEDDMLDVACGPGIVACHFAPLVGSVTGLDLTPEMIRQARMRQSEQGIKNASWIEGSAALLPFDDATFSLVLTRYSFHHFQAPAQVLSEMRRVCKPGGRVVVADVSLPSDKVAGYDEIELLRDPSHVHALSRDEFADLFSSDEFDRVQFKEYKVELTLEEQLAVSFPVPGGADRIRNLMQNDVGVDRIGVQASLDDGTLRYSIPITVAAATTARSG</sequence>
<organism evidence="5 6">
    <name type="scientific">Stieleria maiorica</name>
    <dbReference type="NCBI Taxonomy" id="2795974"/>
    <lineage>
        <taxon>Bacteria</taxon>
        <taxon>Pseudomonadati</taxon>
        <taxon>Planctomycetota</taxon>
        <taxon>Planctomycetia</taxon>
        <taxon>Pirellulales</taxon>
        <taxon>Pirellulaceae</taxon>
        <taxon>Stieleria</taxon>
    </lineage>
</organism>
<evidence type="ECO:0000256" key="3">
    <source>
        <dbReference type="ARBA" id="ARBA00022691"/>
    </source>
</evidence>